<protein>
    <recommendedName>
        <fullName evidence="3">DUF7923 domain-containing protein</fullName>
    </recommendedName>
</protein>
<evidence type="ECO:0000313" key="5">
    <source>
        <dbReference type="Proteomes" id="UP000807353"/>
    </source>
</evidence>
<accession>A0A9P6CQV7</accession>
<feature type="region of interest" description="Disordered" evidence="2">
    <location>
        <begin position="1"/>
        <end position="20"/>
    </location>
</feature>
<feature type="compositionally biased region" description="Polar residues" evidence="2">
    <location>
        <begin position="342"/>
        <end position="351"/>
    </location>
</feature>
<dbReference type="AlphaFoldDB" id="A0A9P6CQV7"/>
<dbReference type="OrthoDB" id="2270193at2759"/>
<feature type="compositionally biased region" description="Low complexity" evidence="2">
    <location>
        <begin position="358"/>
        <end position="368"/>
    </location>
</feature>
<evidence type="ECO:0000256" key="2">
    <source>
        <dbReference type="SAM" id="MobiDB-lite"/>
    </source>
</evidence>
<evidence type="ECO:0000259" key="3">
    <source>
        <dbReference type="Pfam" id="PF25540"/>
    </source>
</evidence>
<dbReference type="EMBL" id="MU150231">
    <property type="protein sequence ID" value="KAF9469028.1"/>
    <property type="molecule type" value="Genomic_DNA"/>
</dbReference>
<name>A0A9P6CQV7_9AGAR</name>
<feature type="compositionally biased region" description="Low complexity" evidence="2">
    <location>
        <begin position="323"/>
        <end position="333"/>
    </location>
</feature>
<evidence type="ECO:0000256" key="1">
    <source>
        <dbReference type="SAM" id="Coils"/>
    </source>
</evidence>
<feature type="region of interest" description="Disordered" evidence="2">
    <location>
        <begin position="310"/>
        <end position="385"/>
    </location>
</feature>
<sequence length="405" mass="44785">MYYEHTEVTKDGITRSTSPTRPHQVGVYFEQLRGEIIQILGNENLYQDRIQKLESELSVYKRAYADVDSERRRFEILKQEAEKQKEDLENQLKGHRIITLLDGDGAIFSSDLIAQGQAGGHAAARMLSDSILQHLTLAYGTNQYQLWVYVFFNKRGLMDTFGRVGDIQAKMKFDDFIVGFNQAAERFLMVDVGSAKEAADAKIKVHLEDDIRLPQTYKVIFGGCHDNGYVTNLRSQITAGFKHKLILLRSYTEIAAGIADLELPVLTIPNLFLAQKLGTPPNVSLGFGFTTTSPRVGPIQNTGPVSVPLVLSEKDQGPGAVSEPTVEPEFTTTPPRPPILPSYSSAVQSAQKRPPTPDLDSSGSTVSDTSDDIFDHRPTPTSTRSRYVNPKIVSIDAVAAINLKS</sequence>
<dbReference type="Proteomes" id="UP000807353">
    <property type="component" value="Unassembled WGS sequence"/>
</dbReference>
<proteinExistence type="predicted"/>
<dbReference type="InterPro" id="IPR057683">
    <property type="entry name" value="DUF7923"/>
</dbReference>
<dbReference type="PANTHER" id="PTHR37543">
    <property type="entry name" value="CCCH ZINC FINGER DNA BINDING PROTEIN (AFU_ORTHOLOGUE AFUA_5G12760)"/>
    <property type="match status" value="1"/>
</dbReference>
<dbReference type="PANTHER" id="PTHR37543:SF1">
    <property type="entry name" value="CCCH ZINC FINGER DNA BINDING PROTEIN (AFU_ORTHOLOGUE AFUA_5G12760)"/>
    <property type="match status" value="1"/>
</dbReference>
<keyword evidence="5" id="KW-1185">Reference proteome</keyword>
<dbReference type="Pfam" id="PF25540">
    <property type="entry name" value="DUF7923"/>
    <property type="match status" value="1"/>
</dbReference>
<feature type="coiled-coil region" evidence="1">
    <location>
        <begin position="43"/>
        <end position="98"/>
    </location>
</feature>
<feature type="domain" description="DUF7923" evidence="3">
    <location>
        <begin position="94"/>
        <end position="272"/>
    </location>
</feature>
<comment type="caution">
    <text evidence="4">The sequence shown here is derived from an EMBL/GenBank/DDBJ whole genome shotgun (WGS) entry which is preliminary data.</text>
</comment>
<organism evidence="4 5">
    <name type="scientific">Collybia nuda</name>
    <dbReference type="NCBI Taxonomy" id="64659"/>
    <lineage>
        <taxon>Eukaryota</taxon>
        <taxon>Fungi</taxon>
        <taxon>Dikarya</taxon>
        <taxon>Basidiomycota</taxon>
        <taxon>Agaricomycotina</taxon>
        <taxon>Agaricomycetes</taxon>
        <taxon>Agaricomycetidae</taxon>
        <taxon>Agaricales</taxon>
        <taxon>Tricholomatineae</taxon>
        <taxon>Clitocybaceae</taxon>
        <taxon>Collybia</taxon>
    </lineage>
</organism>
<evidence type="ECO:0000313" key="4">
    <source>
        <dbReference type="EMBL" id="KAF9469028.1"/>
    </source>
</evidence>
<feature type="compositionally biased region" description="Basic and acidic residues" evidence="2">
    <location>
        <begin position="1"/>
        <end position="13"/>
    </location>
</feature>
<gene>
    <name evidence="4" type="ORF">BDZ94DRAFT_1304168</name>
</gene>
<keyword evidence="1" id="KW-0175">Coiled coil</keyword>
<reference evidence="4" key="1">
    <citation type="submission" date="2020-11" db="EMBL/GenBank/DDBJ databases">
        <authorList>
            <consortium name="DOE Joint Genome Institute"/>
            <person name="Ahrendt S."/>
            <person name="Riley R."/>
            <person name="Andreopoulos W."/>
            <person name="Labutti K."/>
            <person name="Pangilinan J."/>
            <person name="Ruiz-Duenas F.J."/>
            <person name="Barrasa J.M."/>
            <person name="Sanchez-Garcia M."/>
            <person name="Camarero S."/>
            <person name="Miyauchi S."/>
            <person name="Serrano A."/>
            <person name="Linde D."/>
            <person name="Babiker R."/>
            <person name="Drula E."/>
            <person name="Ayuso-Fernandez I."/>
            <person name="Pacheco R."/>
            <person name="Padilla G."/>
            <person name="Ferreira P."/>
            <person name="Barriuso J."/>
            <person name="Kellner H."/>
            <person name="Castanera R."/>
            <person name="Alfaro M."/>
            <person name="Ramirez L."/>
            <person name="Pisabarro A.G."/>
            <person name="Kuo A."/>
            <person name="Tritt A."/>
            <person name="Lipzen A."/>
            <person name="He G."/>
            <person name="Yan M."/>
            <person name="Ng V."/>
            <person name="Cullen D."/>
            <person name="Martin F."/>
            <person name="Rosso M.-N."/>
            <person name="Henrissat B."/>
            <person name="Hibbett D."/>
            <person name="Martinez A.T."/>
            <person name="Grigoriev I.V."/>
        </authorList>
    </citation>
    <scope>NUCLEOTIDE SEQUENCE</scope>
    <source>
        <strain evidence="4">CBS 247.69</strain>
    </source>
</reference>